<keyword evidence="4" id="KW-0677">Repeat</keyword>
<feature type="region of interest" description="Disordered" evidence="10">
    <location>
        <begin position="1458"/>
        <end position="1478"/>
    </location>
</feature>
<dbReference type="InterPro" id="IPR011017">
    <property type="entry name" value="TRASH_dom"/>
</dbReference>
<dbReference type="GO" id="GO:0008270">
    <property type="term" value="F:zinc ion binding"/>
    <property type="evidence" value="ECO:0007669"/>
    <property type="project" value="UniProtKB-KW"/>
</dbReference>
<keyword evidence="7" id="KW-0832">Ubl conjugation</keyword>
<keyword evidence="3" id="KW-0479">Metal-binding</keyword>
<dbReference type="GO" id="GO:0003677">
    <property type="term" value="F:DNA binding"/>
    <property type="evidence" value="ECO:0007669"/>
    <property type="project" value="UniProtKB-UniRule"/>
</dbReference>
<evidence type="ECO:0000313" key="12">
    <source>
        <dbReference type="EMBL" id="KAI7799067.1"/>
    </source>
</evidence>
<keyword evidence="5 9" id="KW-0863">Zinc-finger</keyword>
<keyword evidence="6" id="KW-0862">Zinc</keyword>
<dbReference type="PANTHER" id="PTHR45736:SF5">
    <property type="entry name" value="ZINC FINGER MYM-TYPE PROTEIN 4"/>
    <property type="match status" value="1"/>
</dbReference>
<comment type="caution">
    <text evidence="12">The sequence shown here is derived from an EMBL/GenBank/DDBJ whole genome shotgun (WGS) entry which is preliminary data.</text>
</comment>
<reference evidence="12" key="1">
    <citation type="submission" date="2021-02" db="EMBL/GenBank/DDBJ databases">
        <title>Comparative genomics reveals that relaxation of natural selection precedes convergent phenotypic evolution of cavefish.</title>
        <authorList>
            <person name="Peng Z."/>
        </authorList>
    </citation>
    <scope>NUCLEOTIDE SEQUENCE</scope>
    <source>
        <tissue evidence="12">Muscle</tissue>
    </source>
</reference>
<feature type="compositionally biased region" description="Polar residues" evidence="10">
    <location>
        <begin position="1103"/>
        <end position="1122"/>
    </location>
</feature>
<feature type="region of interest" description="Disordered" evidence="10">
    <location>
        <begin position="1082"/>
        <end position="1157"/>
    </location>
</feature>
<dbReference type="Pfam" id="PF25561">
    <property type="entry name" value="QRICH1"/>
    <property type="match status" value="1"/>
</dbReference>
<evidence type="ECO:0000256" key="3">
    <source>
        <dbReference type="ARBA" id="ARBA00022723"/>
    </source>
</evidence>
<evidence type="ECO:0000256" key="1">
    <source>
        <dbReference type="ARBA" id="ARBA00022499"/>
    </source>
</evidence>
<dbReference type="SMART" id="SM00980">
    <property type="entry name" value="THAP"/>
    <property type="match status" value="1"/>
</dbReference>
<keyword evidence="2" id="KW-0597">Phosphoprotein</keyword>
<dbReference type="PANTHER" id="PTHR45736">
    <property type="entry name" value="ZINC FINGER MYM-TYPE PROTEIN"/>
    <property type="match status" value="1"/>
</dbReference>
<feature type="region of interest" description="Disordered" evidence="10">
    <location>
        <begin position="655"/>
        <end position="690"/>
    </location>
</feature>
<name>A0A9W7WF42_TRIRA</name>
<feature type="compositionally biased region" description="Low complexity" evidence="10">
    <location>
        <begin position="1179"/>
        <end position="1195"/>
    </location>
</feature>
<feature type="compositionally biased region" description="Basic and acidic residues" evidence="10">
    <location>
        <begin position="1125"/>
        <end position="1157"/>
    </location>
</feature>
<dbReference type="InterPro" id="IPR006612">
    <property type="entry name" value="THAP_Znf"/>
</dbReference>
<keyword evidence="8 9" id="KW-0238">DNA-binding</keyword>
<evidence type="ECO:0000256" key="6">
    <source>
        <dbReference type="ARBA" id="ARBA00022833"/>
    </source>
</evidence>
<gene>
    <name evidence="12" type="ORF">IRJ41_017329</name>
</gene>
<dbReference type="Pfam" id="PF24900">
    <property type="entry name" value="TRASH_ZMYM4"/>
    <property type="match status" value="1"/>
</dbReference>
<feature type="compositionally biased region" description="Low complexity" evidence="10">
    <location>
        <begin position="671"/>
        <end position="689"/>
    </location>
</feature>
<evidence type="ECO:0000259" key="11">
    <source>
        <dbReference type="PROSITE" id="PS50950"/>
    </source>
</evidence>
<keyword evidence="13" id="KW-1185">Reference proteome</keyword>
<evidence type="ECO:0000256" key="2">
    <source>
        <dbReference type="ARBA" id="ARBA00022553"/>
    </source>
</evidence>
<protein>
    <recommendedName>
        <fullName evidence="11">THAP-type domain-containing protein</fullName>
    </recommendedName>
</protein>
<evidence type="ECO:0000256" key="9">
    <source>
        <dbReference type="PROSITE-ProRule" id="PRU00309"/>
    </source>
</evidence>
<dbReference type="SMART" id="SM00692">
    <property type="entry name" value="DM3"/>
    <property type="match status" value="1"/>
</dbReference>
<dbReference type="InterPro" id="IPR057926">
    <property type="entry name" value="QRICH1_dom"/>
</dbReference>
<dbReference type="InterPro" id="IPR010507">
    <property type="entry name" value="Znf_MYM"/>
</dbReference>
<dbReference type="InterPro" id="IPR051284">
    <property type="entry name" value="ZnF_MYMT-QRICH1"/>
</dbReference>
<evidence type="ECO:0000256" key="4">
    <source>
        <dbReference type="ARBA" id="ARBA00022737"/>
    </source>
</evidence>
<dbReference type="SMART" id="SM00746">
    <property type="entry name" value="TRASH"/>
    <property type="match status" value="9"/>
</dbReference>
<proteinExistence type="predicted"/>
<organism evidence="12 13">
    <name type="scientific">Triplophysa rosa</name>
    <name type="common">Cave loach</name>
    <dbReference type="NCBI Taxonomy" id="992332"/>
    <lineage>
        <taxon>Eukaryota</taxon>
        <taxon>Metazoa</taxon>
        <taxon>Chordata</taxon>
        <taxon>Craniata</taxon>
        <taxon>Vertebrata</taxon>
        <taxon>Euteleostomi</taxon>
        <taxon>Actinopterygii</taxon>
        <taxon>Neopterygii</taxon>
        <taxon>Teleostei</taxon>
        <taxon>Ostariophysi</taxon>
        <taxon>Cypriniformes</taxon>
        <taxon>Nemacheilidae</taxon>
        <taxon>Triplophysa</taxon>
    </lineage>
</organism>
<evidence type="ECO:0000256" key="7">
    <source>
        <dbReference type="ARBA" id="ARBA00022843"/>
    </source>
</evidence>
<feature type="region of interest" description="Disordered" evidence="10">
    <location>
        <begin position="1170"/>
        <end position="1195"/>
    </location>
</feature>
<feature type="compositionally biased region" description="Basic and acidic residues" evidence="10">
    <location>
        <begin position="1214"/>
        <end position="1247"/>
    </location>
</feature>
<evidence type="ECO:0000313" key="13">
    <source>
        <dbReference type="Proteomes" id="UP001059041"/>
    </source>
</evidence>
<dbReference type="InterPro" id="IPR021893">
    <property type="entry name" value="ZMYM2-like_C"/>
</dbReference>
<feature type="region of interest" description="Disordered" evidence="10">
    <location>
        <begin position="154"/>
        <end position="236"/>
    </location>
</feature>
<feature type="compositionally biased region" description="Basic and acidic residues" evidence="10">
    <location>
        <begin position="194"/>
        <end position="219"/>
    </location>
</feature>
<evidence type="ECO:0000256" key="8">
    <source>
        <dbReference type="ARBA" id="ARBA00023125"/>
    </source>
</evidence>
<dbReference type="Pfam" id="PF06467">
    <property type="entry name" value="zf-FCS"/>
    <property type="match status" value="1"/>
</dbReference>
<dbReference type="SUPFAM" id="SSF57716">
    <property type="entry name" value="Glucocorticoid receptor-like (DNA-binding domain)"/>
    <property type="match status" value="2"/>
</dbReference>
<sequence length="1570" mass="175513">MVRVCAFPGCFNREKALRLRPQGSAQDESLTFHTLPMQDPERLKLWLLALHRDINSPVESIRALRVCSGHFSPDDFPGPNRRYLKSTAVPVQLVVPTEARHAGAELQMEGRYDVNMDSDFQNDFSFVTGSPGAALKLEGGMSASSQSTEAFSPLSCTSAAGFPPDSEDSSEAGTKSDLQESVIEGHRVKLQKTMKQEDVDLRLHDKRMEVTSEPRNDKQTDEEDDEDREMNTEDTAQCSEELVITKVEDFTSEMPIDVDYTGDHSGRMEVDKPEYADTQTAKDDKNRMESFGMQTEPVVRLRKLHLVQPSVDLSVKIKEEPIDEECRKSPQAPERTLREHEDFTQTPDEITIRPAFPVGGNAIGAPAARAAKAPSVPAVSIPEQAPFSAIVTVCAGCKRIILKGKTAFQRSGSPKLYCSPQCLCITSAIEVKKKTCHHCLKEISHPKDVLLASVDTSGTTKEFCSQKCISAFNFRCSVCQRTSVTHGHEVKSMGTVHKLCSDVCFNQFLSSNKLTMNCCMNCGGYCKSTDGSCPSLQIEGNTVKFCTQKCLKVYKKRSLKTATCKMCHAKRPSAEMVVSQNSEGGEELFCSDSCATTYTAQTLSSSGTAVECKNCKKKQVPQYHLTMSEGTVQNFCSFTCVVSYEAVINKKQAPKKITSTSNNVPAPKPAAPRSAPAATSSSVKTASSSRPVQMVTRLPCAQCLQSFSHKPKLLEFKKKMYVFCDDSCVGDFGKTKNVTALCEYCKTDQVVKSVKRISKVDRTFCGQKCKLLFEDNLANEWGEKYCRDCFYCDAGSKTRVTGVFNDKQEEFCETQCLSKYTSLIHQDSKGIKCTMCKQGSKMNETVKWLDEMKHFCNLRCLMFFCSLQAVTGAVTKAANKSLSKRGATSVSSTVHQRPKETTPIIANVRSFSSEANGQSDVLESKDMDGSVPSITVEVPEDESFPEQTVSTQKCTVRTCARPRRNQKRKALPHNTKHKTIACKPNTRNAETQSDEIPKVIVLPVPVPVPVFVPVPMNLYTQYVPQTVGLPLPIPVPMFLPTTLDSAERIVKTIQEIKEKIPDDPLEADLIMMAEMVAEDAEREKKIKASDQKSNLMDIDSEDVSSNLSWEEDSVSSAQTLDQTPELEKAQSKSVPELEKAQSKSVPELEKALSKSVPELERELCKSVPELEKAQSKSAPSINPSTLTPTPIPTEEPQIDLQADFPVASTELIKEQKHNKKEVKVSDVKQKPRRKDSDSVLQKKRDNKCAASATSDGPADLSKMQHESGVSAWKNWVRWRNSQPHVETPKFGARSMTLKEDLLKCSTAELSYGLSKFISEVCRPNGENYSLDSIFYLCLGIQQHLFKNNRMENIFTDVCYSRFCQDMTNMLKGWTPTILSNGYVHSQVEEKYMWDCKQLGAFSPGVLLNTLLYFFTKFFNYKTVEQHRRLYFGRFKRYCQGQGNSKVVYLHFYPHKEDTSTDGVPAKKRKKEDERGKPLKIKENTENPFRCPVRLFEFYLSKCSPSVRHSTSQFYLNPERSCVPSSPTWFSTSSLSDEALENMLARILTVRELYMQEDQSPHEAESDSDSD</sequence>
<dbReference type="Pfam" id="PF12012">
    <property type="entry name" value="DUF3504"/>
    <property type="match status" value="1"/>
</dbReference>
<dbReference type="Proteomes" id="UP001059041">
    <property type="component" value="Linkage Group LG16"/>
</dbReference>
<feature type="region of interest" description="Disordered" evidence="10">
    <location>
        <begin position="1214"/>
        <end position="1264"/>
    </location>
</feature>
<feature type="domain" description="THAP-type" evidence="11">
    <location>
        <begin position="1"/>
        <end position="93"/>
    </location>
</feature>
<accession>A0A9W7WF42</accession>
<dbReference type="PROSITE" id="PS50950">
    <property type="entry name" value="ZF_THAP"/>
    <property type="match status" value="1"/>
</dbReference>
<dbReference type="EMBL" id="JAFHDT010000016">
    <property type="protein sequence ID" value="KAI7799067.1"/>
    <property type="molecule type" value="Genomic_DNA"/>
</dbReference>
<evidence type="ECO:0000256" key="5">
    <source>
        <dbReference type="ARBA" id="ARBA00022771"/>
    </source>
</evidence>
<evidence type="ECO:0000256" key="10">
    <source>
        <dbReference type="SAM" id="MobiDB-lite"/>
    </source>
</evidence>
<keyword evidence="1" id="KW-1017">Isopeptide bond</keyword>